<keyword evidence="2" id="KW-1185">Reference proteome</keyword>
<dbReference type="EMBL" id="CAJVPU010003241">
    <property type="protein sequence ID" value="CAG8515357.1"/>
    <property type="molecule type" value="Genomic_DNA"/>
</dbReference>
<name>A0ACA9L7J8_9GLOM</name>
<proteinExistence type="predicted"/>
<evidence type="ECO:0000313" key="2">
    <source>
        <dbReference type="Proteomes" id="UP000789702"/>
    </source>
</evidence>
<evidence type="ECO:0000313" key="1">
    <source>
        <dbReference type="EMBL" id="CAG8515357.1"/>
    </source>
</evidence>
<reference evidence="1" key="1">
    <citation type="submission" date="2021-06" db="EMBL/GenBank/DDBJ databases">
        <authorList>
            <person name="Kallberg Y."/>
            <person name="Tangrot J."/>
            <person name="Rosling A."/>
        </authorList>
    </citation>
    <scope>NUCLEOTIDE SEQUENCE</scope>
    <source>
        <strain evidence="1">IL203A</strain>
    </source>
</reference>
<organism evidence="1 2">
    <name type="scientific">Dentiscutata heterogama</name>
    <dbReference type="NCBI Taxonomy" id="1316150"/>
    <lineage>
        <taxon>Eukaryota</taxon>
        <taxon>Fungi</taxon>
        <taxon>Fungi incertae sedis</taxon>
        <taxon>Mucoromycota</taxon>
        <taxon>Glomeromycotina</taxon>
        <taxon>Glomeromycetes</taxon>
        <taxon>Diversisporales</taxon>
        <taxon>Gigasporaceae</taxon>
        <taxon>Dentiscutata</taxon>
    </lineage>
</organism>
<protein>
    <submittedName>
        <fullName evidence="1">14605_t:CDS:1</fullName>
    </submittedName>
</protein>
<sequence length="90" mass="10348">MDIDKHVNEIECEGRNDIPQKKINIAKAPTDSQQKLKLYALFKSPLLKNPSNKKSQKPLYENQPTNQNINPHQDQSNLQIQSQTQNHSNV</sequence>
<gene>
    <name evidence="1" type="ORF">DHETER_LOCUS3655</name>
</gene>
<dbReference type="Proteomes" id="UP000789702">
    <property type="component" value="Unassembled WGS sequence"/>
</dbReference>
<accession>A0ACA9L7J8</accession>
<comment type="caution">
    <text evidence="1">The sequence shown here is derived from an EMBL/GenBank/DDBJ whole genome shotgun (WGS) entry which is preliminary data.</text>
</comment>